<dbReference type="Proteomes" id="UP001259659">
    <property type="component" value="Unassembled WGS sequence"/>
</dbReference>
<evidence type="ECO:0008006" key="4">
    <source>
        <dbReference type="Google" id="ProtNLM"/>
    </source>
</evidence>
<comment type="caution">
    <text evidence="2">The sequence shown here is derived from an EMBL/GenBank/DDBJ whole genome shotgun (WGS) entry which is preliminary data.</text>
</comment>
<feature type="compositionally biased region" description="Low complexity" evidence="1">
    <location>
        <begin position="245"/>
        <end position="258"/>
    </location>
</feature>
<evidence type="ECO:0000313" key="3">
    <source>
        <dbReference type="Proteomes" id="UP001259659"/>
    </source>
</evidence>
<feature type="compositionally biased region" description="Polar residues" evidence="1">
    <location>
        <begin position="307"/>
        <end position="319"/>
    </location>
</feature>
<accession>A0ABU2FEF6</accession>
<reference evidence="2 3" key="1">
    <citation type="submission" date="2022-06" db="EMBL/GenBank/DDBJ databases">
        <title>Haloarcula sp. a new haloarchaeum isolate from saline soil.</title>
        <authorList>
            <person name="Strakova D."/>
            <person name="Galisteo C."/>
            <person name="Sanchez-Porro C."/>
            <person name="Ventosa A."/>
        </authorList>
    </citation>
    <scope>NUCLEOTIDE SEQUENCE [LARGE SCALE GENOMIC DNA]</scope>
    <source>
        <strain evidence="2 3">S1CR25-12</strain>
    </source>
</reference>
<dbReference type="EMBL" id="JAMQON010000003">
    <property type="protein sequence ID" value="MDS0260328.1"/>
    <property type="molecule type" value="Genomic_DNA"/>
</dbReference>
<dbReference type="RefSeq" id="WP_310919996.1">
    <property type="nucleotide sequence ID" value="NZ_JAMQON010000003.1"/>
</dbReference>
<feature type="compositionally biased region" description="Acidic residues" evidence="1">
    <location>
        <begin position="199"/>
        <end position="244"/>
    </location>
</feature>
<feature type="compositionally biased region" description="Polar residues" evidence="1">
    <location>
        <begin position="338"/>
        <end position="348"/>
    </location>
</feature>
<gene>
    <name evidence="2" type="ORF">NDI56_13065</name>
</gene>
<proteinExistence type="predicted"/>
<feature type="region of interest" description="Disordered" evidence="1">
    <location>
        <begin position="167"/>
        <end position="390"/>
    </location>
</feature>
<feature type="compositionally biased region" description="Low complexity" evidence="1">
    <location>
        <begin position="177"/>
        <end position="198"/>
    </location>
</feature>
<protein>
    <recommendedName>
        <fullName evidence="4">DUF3806 domain-containing protein</fullName>
    </recommendedName>
</protein>
<keyword evidence="3" id="KW-1185">Reference proteome</keyword>
<evidence type="ECO:0000256" key="1">
    <source>
        <dbReference type="SAM" id="MobiDB-lite"/>
    </source>
</evidence>
<name>A0ABU2FEF6_9EURY</name>
<evidence type="ECO:0000313" key="2">
    <source>
        <dbReference type="EMBL" id="MDS0260328.1"/>
    </source>
</evidence>
<organism evidence="2 3">
    <name type="scientific">Haloarcula saliterrae</name>
    <dbReference type="NCBI Taxonomy" id="2950534"/>
    <lineage>
        <taxon>Archaea</taxon>
        <taxon>Methanobacteriati</taxon>
        <taxon>Methanobacteriota</taxon>
        <taxon>Stenosarchaea group</taxon>
        <taxon>Halobacteria</taxon>
        <taxon>Halobacteriales</taxon>
        <taxon>Haloarculaceae</taxon>
        <taxon>Haloarcula</taxon>
    </lineage>
</organism>
<feature type="compositionally biased region" description="Acidic residues" evidence="1">
    <location>
        <begin position="277"/>
        <end position="294"/>
    </location>
</feature>
<feature type="region of interest" description="Disordered" evidence="1">
    <location>
        <begin position="1"/>
        <end position="41"/>
    </location>
</feature>
<sequence length="522" mass="54346">MGLFDSIRRVVGGGESGTTSSADDESGAADSTGDGTQSGLVETRDLDAAALRERAAAVAGEVDQLDFSLDSLEQFDDAIDAGYDEELATSDAPATYATDAVRFGCYLGEVLIRVYDGEWTRDPDWGVTITGADGSTTVAVFDVAERSITTGSVFAAVADRAAVEVGLDGDPVESETAPTDSSAPGSDDAGSTDGADPTADTDEASAEDETTDDAVAEEPTDEASAEEPMEDTSTDEPAADETSTDDGTTGDWGPSDWGTSDDTQDPGEADREAVDPAAEEPEADPLIDEAEPDIASEPPVDGAEATDQPSTEPRPTDQPSEALFEDGSSEPAAPETGEPTQASATPAPSESLFDDGESTGTPPAAEADSPTGPPAGEPSEPDSTTFDEPRATYAAEADELVSFWTEYSLDYTPDSLQRLDALVSAEWDDDRFDAATFGSEDTFDDRVFTSVSTELGGYFGEVLVRELDAEWSDETATDAVVVEGADGPLAIPVFKVAGTSIRQQPVFARSYDSLLSDLESDV</sequence>